<accession>A0ABT1X9A6</accession>
<feature type="domain" description="HTH tetR-type" evidence="3">
    <location>
        <begin position="5"/>
        <end position="63"/>
    </location>
</feature>
<dbReference type="InterPro" id="IPR009057">
    <property type="entry name" value="Homeodomain-like_sf"/>
</dbReference>
<dbReference type="RefSeq" id="WP_257718351.1">
    <property type="nucleotide sequence ID" value="NZ_JANJOU010000023.1"/>
</dbReference>
<dbReference type="Gene3D" id="1.10.357.10">
    <property type="entry name" value="Tetracycline Repressor, domain 2"/>
    <property type="match status" value="1"/>
</dbReference>
<dbReference type="Proteomes" id="UP001524642">
    <property type="component" value="Unassembled WGS sequence"/>
</dbReference>
<proteinExistence type="predicted"/>
<evidence type="ECO:0000313" key="5">
    <source>
        <dbReference type="Proteomes" id="UP001524642"/>
    </source>
</evidence>
<evidence type="ECO:0000313" key="4">
    <source>
        <dbReference type="EMBL" id="MCR0984696.1"/>
    </source>
</evidence>
<feature type="DNA-binding region" description="H-T-H motif" evidence="2">
    <location>
        <begin position="26"/>
        <end position="45"/>
    </location>
</feature>
<dbReference type="SUPFAM" id="SSF46689">
    <property type="entry name" value="Homeodomain-like"/>
    <property type="match status" value="1"/>
</dbReference>
<organism evidence="4 5">
    <name type="scientific">Roseomonas populi</name>
    <dbReference type="NCBI Taxonomy" id="3121582"/>
    <lineage>
        <taxon>Bacteria</taxon>
        <taxon>Pseudomonadati</taxon>
        <taxon>Pseudomonadota</taxon>
        <taxon>Alphaproteobacteria</taxon>
        <taxon>Acetobacterales</taxon>
        <taxon>Roseomonadaceae</taxon>
        <taxon>Roseomonas</taxon>
    </lineage>
</organism>
<evidence type="ECO:0000256" key="1">
    <source>
        <dbReference type="ARBA" id="ARBA00023125"/>
    </source>
</evidence>
<evidence type="ECO:0000256" key="2">
    <source>
        <dbReference type="PROSITE-ProRule" id="PRU00335"/>
    </source>
</evidence>
<keyword evidence="1 2" id="KW-0238">DNA-binding</keyword>
<comment type="caution">
    <text evidence="4">The sequence shown here is derived from an EMBL/GenBank/DDBJ whole genome shotgun (WGS) entry which is preliminary data.</text>
</comment>
<dbReference type="EMBL" id="JANJOU010000023">
    <property type="protein sequence ID" value="MCR0984696.1"/>
    <property type="molecule type" value="Genomic_DNA"/>
</dbReference>
<protein>
    <submittedName>
        <fullName evidence="4">TetR/AcrR family transcriptional regulator</fullName>
    </submittedName>
</protein>
<gene>
    <name evidence="4" type="ORF">NRP21_21790</name>
</gene>
<dbReference type="Pfam" id="PF00440">
    <property type="entry name" value="TetR_N"/>
    <property type="match status" value="1"/>
</dbReference>
<keyword evidence="5" id="KW-1185">Reference proteome</keyword>
<reference evidence="4 5" key="1">
    <citation type="submission" date="2022-06" db="EMBL/GenBank/DDBJ databases">
        <title>Roseomonas CN29.</title>
        <authorList>
            <person name="Cheng Y."/>
            <person name="He X."/>
        </authorList>
    </citation>
    <scope>NUCLEOTIDE SEQUENCE [LARGE SCALE GENOMIC DNA]</scope>
    <source>
        <strain evidence="4 5">CN29</strain>
    </source>
</reference>
<dbReference type="InterPro" id="IPR001647">
    <property type="entry name" value="HTH_TetR"/>
</dbReference>
<name>A0ABT1X9A6_9PROT</name>
<dbReference type="PROSITE" id="PS50977">
    <property type="entry name" value="HTH_TETR_2"/>
    <property type="match status" value="1"/>
</dbReference>
<sequence length="188" mass="19967">MRQKQRTRRVLLASARALVAEGRAPSVAEVADHAGISRSSAYRYFSTPEAMVQEAVLDALASAMDGVPATAPEGDPAQAAEGMVAAILAMVLRNEVLFRAFLAESVKGQEDAAPRRGGRRVVWLSEALAPLRGRVPAEVFERLVAGLSLFAGIETVVVLRDVCGQDEAAMEATARWAARALVEAALRG</sequence>
<evidence type="ECO:0000259" key="3">
    <source>
        <dbReference type="PROSITE" id="PS50977"/>
    </source>
</evidence>